<dbReference type="InterPro" id="IPR036465">
    <property type="entry name" value="vWFA_dom_sf"/>
</dbReference>
<dbReference type="SMART" id="SM00327">
    <property type="entry name" value="VWA"/>
    <property type="match status" value="1"/>
</dbReference>
<dbReference type="InterPro" id="IPR002035">
    <property type="entry name" value="VWF_A"/>
</dbReference>
<dbReference type="PROSITE" id="PS50234">
    <property type="entry name" value="VWFA"/>
    <property type="match status" value="1"/>
</dbReference>
<proteinExistence type="predicted"/>
<dbReference type="PANTHER" id="PTHR24020">
    <property type="entry name" value="COLLAGEN ALPHA"/>
    <property type="match status" value="1"/>
</dbReference>
<dbReference type="Pfam" id="PF00092">
    <property type="entry name" value="VWA"/>
    <property type="match status" value="1"/>
</dbReference>
<dbReference type="CDD" id="cd01450">
    <property type="entry name" value="vWFA_subfamily_ECM"/>
    <property type="match status" value="1"/>
</dbReference>
<evidence type="ECO:0000313" key="2">
    <source>
        <dbReference type="Proteomes" id="UP000887578"/>
    </source>
</evidence>
<dbReference type="InterPro" id="IPR050525">
    <property type="entry name" value="ECM_Assembly_Org"/>
</dbReference>
<dbReference type="WBParaSite" id="PDA_v2.g26114.t1">
    <property type="protein sequence ID" value="PDA_v2.g26114.t1"/>
    <property type="gene ID" value="PDA_v2.g26114"/>
</dbReference>
<dbReference type="Gene3D" id="3.40.50.410">
    <property type="entry name" value="von Willebrand factor, type A domain"/>
    <property type="match status" value="1"/>
</dbReference>
<evidence type="ECO:0000313" key="3">
    <source>
        <dbReference type="WBParaSite" id="PDA_v2.g26114.t1"/>
    </source>
</evidence>
<accession>A0A914Q467</accession>
<keyword evidence="2" id="KW-1185">Reference proteome</keyword>
<sequence length="231" mass="25607">MNDVIVARHYANLQEHNIPMGVNAQADYWVKNFNPLGNTKQFIVAAEEMPKCKPPGMDLIFIVDDSGSIDPNAFQNVRTFLTTIINDLKTNQANRIGIVRFNHEAYLELNITYNFDMAYQKAHNLTHAQGRTDIGKGLEMAYQQFKEFGRSDVPMVGVLITDGDGGDASADADNLKSMGVNLFTVGVGNQATHALLKWCKGEMSPLSPTKLGLCRLYTSAARYKEIVCGDR</sequence>
<feature type="domain" description="VWFA" evidence="1">
    <location>
        <begin position="58"/>
        <end position="197"/>
    </location>
</feature>
<dbReference type="SUPFAM" id="SSF53300">
    <property type="entry name" value="vWA-like"/>
    <property type="match status" value="1"/>
</dbReference>
<dbReference type="Proteomes" id="UP000887578">
    <property type="component" value="Unplaced"/>
</dbReference>
<protein>
    <submittedName>
        <fullName evidence="3">VWFA domain-containing protein</fullName>
    </submittedName>
</protein>
<organism evidence="2 3">
    <name type="scientific">Panagrolaimus davidi</name>
    <dbReference type="NCBI Taxonomy" id="227884"/>
    <lineage>
        <taxon>Eukaryota</taxon>
        <taxon>Metazoa</taxon>
        <taxon>Ecdysozoa</taxon>
        <taxon>Nematoda</taxon>
        <taxon>Chromadorea</taxon>
        <taxon>Rhabditida</taxon>
        <taxon>Tylenchina</taxon>
        <taxon>Panagrolaimomorpha</taxon>
        <taxon>Panagrolaimoidea</taxon>
        <taxon>Panagrolaimidae</taxon>
        <taxon>Panagrolaimus</taxon>
    </lineage>
</organism>
<reference evidence="3" key="1">
    <citation type="submission" date="2022-11" db="UniProtKB">
        <authorList>
            <consortium name="WormBaseParasite"/>
        </authorList>
    </citation>
    <scope>IDENTIFICATION</scope>
</reference>
<dbReference type="PRINTS" id="PR00453">
    <property type="entry name" value="VWFADOMAIN"/>
</dbReference>
<dbReference type="PANTHER" id="PTHR24020:SF20">
    <property type="entry name" value="PH DOMAIN-CONTAINING PROTEIN"/>
    <property type="match status" value="1"/>
</dbReference>
<evidence type="ECO:0000259" key="1">
    <source>
        <dbReference type="PROSITE" id="PS50234"/>
    </source>
</evidence>
<dbReference type="AlphaFoldDB" id="A0A914Q467"/>
<name>A0A914Q467_9BILA</name>